<proteinExistence type="inferred from homology"/>
<keyword evidence="2" id="KW-0479">Metal-binding</keyword>
<keyword evidence="4" id="KW-0456">Lyase</keyword>
<dbReference type="SUPFAM" id="SSF51316">
    <property type="entry name" value="Mss4-like"/>
    <property type="match status" value="1"/>
</dbReference>
<comment type="similarity">
    <text evidence="1">Belongs to the Gfa family.</text>
</comment>
<dbReference type="Pfam" id="PF04828">
    <property type="entry name" value="GFA"/>
    <property type="match status" value="1"/>
</dbReference>
<evidence type="ECO:0000313" key="6">
    <source>
        <dbReference type="EMBL" id="WVX47447.1"/>
    </source>
</evidence>
<dbReference type="Gene3D" id="3.90.1590.10">
    <property type="entry name" value="glutathione-dependent formaldehyde- activating enzyme (gfa)"/>
    <property type="match status" value="1"/>
</dbReference>
<dbReference type="PANTHER" id="PTHR33337:SF40">
    <property type="entry name" value="CENP-V_GFA DOMAIN-CONTAINING PROTEIN-RELATED"/>
    <property type="match status" value="1"/>
</dbReference>
<organism evidence="6 7">
    <name type="scientific">Roseobacter fucihabitans</name>
    <dbReference type="NCBI Taxonomy" id="1537242"/>
    <lineage>
        <taxon>Bacteria</taxon>
        <taxon>Pseudomonadati</taxon>
        <taxon>Pseudomonadota</taxon>
        <taxon>Alphaproteobacteria</taxon>
        <taxon>Rhodobacterales</taxon>
        <taxon>Roseobacteraceae</taxon>
        <taxon>Roseobacter</taxon>
    </lineage>
</organism>
<keyword evidence="3" id="KW-0862">Zinc</keyword>
<protein>
    <recommendedName>
        <fullName evidence="5">CENP-V/GFA domain-containing protein</fullName>
    </recommendedName>
</protein>
<gene>
    <name evidence="6" type="ORF">ROLI_005150</name>
</gene>
<sequence length="141" mass="15265">MNDAAMLEGRCLCGAVTIKVHAPNPRLRACHCGMCRQHTSGMFISVDTEQEGMVIEGPGISFRSSEWAERGFCGTCGSTLWYGTVHDGARHLAAGLFENAAGGEMKLEFFADQCPQGYGLRGDHRRLSTEETIAMFSGDDA</sequence>
<dbReference type="EMBL" id="CP143423">
    <property type="protein sequence ID" value="WVX47447.1"/>
    <property type="molecule type" value="Genomic_DNA"/>
</dbReference>
<evidence type="ECO:0000256" key="4">
    <source>
        <dbReference type="ARBA" id="ARBA00023239"/>
    </source>
</evidence>
<evidence type="ECO:0000313" key="7">
    <source>
        <dbReference type="Proteomes" id="UP001318682"/>
    </source>
</evidence>
<dbReference type="RefSeq" id="WP_187429112.1">
    <property type="nucleotide sequence ID" value="NZ_CP143423.1"/>
</dbReference>
<evidence type="ECO:0000256" key="3">
    <source>
        <dbReference type="ARBA" id="ARBA00022833"/>
    </source>
</evidence>
<dbReference type="Proteomes" id="UP001318682">
    <property type="component" value="Chromosome"/>
</dbReference>
<dbReference type="PROSITE" id="PS51891">
    <property type="entry name" value="CENP_V_GFA"/>
    <property type="match status" value="1"/>
</dbReference>
<keyword evidence="7" id="KW-1185">Reference proteome</keyword>
<name>A0ABZ2BN55_9RHOB</name>
<evidence type="ECO:0000259" key="5">
    <source>
        <dbReference type="PROSITE" id="PS51891"/>
    </source>
</evidence>
<dbReference type="InterPro" id="IPR006913">
    <property type="entry name" value="CENP-V/GFA"/>
</dbReference>
<accession>A0ABZ2BN55</accession>
<dbReference type="PANTHER" id="PTHR33337">
    <property type="entry name" value="GFA DOMAIN-CONTAINING PROTEIN"/>
    <property type="match status" value="1"/>
</dbReference>
<dbReference type="InterPro" id="IPR011057">
    <property type="entry name" value="Mss4-like_sf"/>
</dbReference>
<evidence type="ECO:0000256" key="2">
    <source>
        <dbReference type="ARBA" id="ARBA00022723"/>
    </source>
</evidence>
<evidence type="ECO:0000256" key="1">
    <source>
        <dbReference type="ARBA" id="ARBA00005495"/>
    </source>
</evidence>
<feature type="domain" description="CENP-V/GFA" evidence="5">
    <location>
        <begin position="7"/>
        <end position="119"/>
    </location>
</feature>
<reference evidence="7" key="1">
    <citation type="submission" date="2024-01" db="EMBL/GenBank/DDBJ databases">
        <title>Roseobacter fucihabitans sp. nov., isolated from the brown alga Fucus spiralis.</title>
        <authorList>
            <person name="Hahnke S."/>
            <person name="Berger M."/>
            <person name="Schlingloff A."/>
            <person name="Athale I."/>
            <person name="Neumann-Schaal M."/>
            <person name="Adenaya A."/>
            <person name="Poehlein A."/>
            <person name="Daniel R."/>
            <person name="Pertersen J."/>
            <person name="Brinkhoff T."/>
        </authorList>
    </citation>
    <scope>NUCLEOTIDE SEQUENCE [LARGE SCALE GENOMIC DNA]</scope>
    <source>
        <strain evidence="7">B14</strain>
    </source>
</reference>